<keyword evidence="9" id="KW-0968">Cytoplasmic vesicle</keyword>
<dbReference type="InterPro" id="IPR002553">
    <property type="entry name" value="Clathrin/coatomer_adapt-like_N"/>
</dbReference>
<keyword evidence="7" id="KW-0333">Golgi apparatus</keyword>
<dbReference type="PIRSF" id="PIRSF037096">
    <property type="entry name" value="AP3_complex_beta"/>
    <property type="match status" value="1"/>
</dbReference>
<evidence type="ECO:0000256" key="1">
    <source>
        <dbReference type="ARBA" id="ARBA00004145"/>
    </source>
</evidence>
<dbReference type="AlphaFoldDB" id="A0AAF5DDI4"/>
<dbReference type="Pfam" id="PF14796">
    <property type="entry name" value="AP3B1_C"/>
    <property type="match status" value="1"/>
</dbReference>
<evidence type="ECO:0000256" key="11">
    <source>
        <dbReference type="PIRNR" id="PIRNR037096"/>
    </source>
</evidence>
<dbReference type="InterPro" id="IPR029390">
    <property type="entry name" value="AP3B_C"/>
</dbReference>
<dbReference type="GO" id="GO:0006886">
    <property type="term" value="P:intracellular protein transport"/>
    <property type="evidence" value="ECO:0007669"/>
    <property type="project" value="InterPro"/>
</dbReference>
<proteinExistence type="inferred from homology"/>
<evidence type="ECO:0000256" key="6">
    <source>
        <dbReference type="ARBA" id="ARBA00022927"/>
    </source>
</evidence>
<keyword evidence="6 11" id="KW-0653">Protein transport</keyword>
<feature type="region of interest" description="Disordered" evidence="12">
    <location>
        <begin position="640"/>
        <end position="702"/>
    </location>
</feature>
<dbReference type="PANTHER" id="PTHR11134">
    <property type="entry name" value="ADAPTOR COMPLEX SUBUNIT BETA FAMILY MEMBER"/>
    <property type="match status" value="1"/>
</dbReference>
<feature type="domain" description="AP-3 complex subunit beta-1/2 C-terminal" evidence="15">
    <location>
        <begin position="849"/>
        <end position="945"/>
    </location>
</feature>
<keyword evidence="16" id="KW-1185">Reference proteome</keyword>
<dbReference type="WBParaSite" id="TCONS_00010136.p1">
    <property type="protein sequence ID" value="TCONS_00010136.p1"/>
    <property type="gene ID" value="XLOC_007837"/>
</dbReference>
<dbReference type="Gene3D" id="1.25.10.10">
    <property type="entry name" value="Leucine-rich Repeat Variant"/>
    <property type="match status" value="1"/>
</dbReference>
<comment type="subcellular location">
    <subcellularLocation>
        <location evidence="1">Cytoplasmic vesicle</location>
        <location evidence="1">Clathrin-coated vesicle membrane</location>
        <topology evidence="1">Peripheral membrane protein</topology>
        <orientation evidence="1">Cytoplasmic side</orientation>
    </subcellularLocation>
    <subcellularLocation>
        <location evidence="2">Golgi apparatus</location>
    </subcellularLocation>
</comment>
<accession>A0AAF5DDI4</accession>
<dbReference type="InterPro" id="IPR011989">
    <property type="entry name" value="ARM-like"/>
</dbReference>
<evidence type="ECO:0000256" key="5">
    <source>
        <dbReference type="ARBA" id="ARBA00022553"/>
    </source>
</evidence>
<evidence type="ECO:0000259" key="15">
    <source>
        <dbReference type="Pfam" id="PF24080"/>
    </source>
</evidence>
<feature type="domain" description="AP-3 complex subunit beta C-terminal" evidence="14">
    <location>
        <begin position="714"/>
        <end position="788"/>
    </location>
</feature>
<reference evidence="17" key="1">
    <citation type="submission" date="2024-02" db="UniProtKB">
        <authorList>
            <consortium name="WormBaseParasite"/>
        </authorList>
    </citation>
    <scope>IDENTIFICATION</scope>
</reference>
<dbReference type="GO" id="GO:0030665">
    <property type="term" value="C:clathrin-coated vesicle membrane"/>
    <property type="evidence" value="ECO:0007669"/>
    <property type="project" value="UniProtKB-SubCell"/>
</dbReference>
<keyword evidence="8 11" id="KW-0472">Membrane</keyword>
<evidence type="ECO:0000256" key="8">
    <source>
        <dbReference type="ARBA" id="ARBA00023136"/>
    </source>
</evidence>
<dbReference type="InterPro" id="IPR056314">
    <property type="entry name" value="AP3B1/2_C"/>
</dbReference>
<evidence type="ECO:0000256" key="2">
    <source>
        <dbReference type="ARBA" id="ARBA00004555"/>
    </source>
</evidence>
<keyword evidence="5" id="KW-0597">Phosphoprotein</keyword>
<evidence type="ECO:0000259" key="13">
    <source>
        <dbReference type="Pfam" id="PF01602"/>
    </source>
</evidence>
<dbReference type="Pfam" id="PF24080">
    <property type="entry name" value="AP3B1_C_2"/>
    <property type="match status" value="1"/>
</dbReference>
<dbReference type="InterPro" id="IPR026739">
    <property type="entry name" value="AP_beta"/>
</dbReference>
<dbReference type="Proteomes" id="UP000035681">
    <property type="component" value="Unplaced"/>
</dbReference>
<feature type="region of interest" description="Disordered" evidence="12">
    <location>
        <begin position="608"/>
        <end position="627"/>
    </location>
</feature>
<dbReference type="InterPro" id="IPR026740">
    <property type="entry name" value="AP3_beta"/>
</dbReference>
<evidence type="ECO:0000259" key="14">
    <source>
        <dbReference type="Pfam" id="PF14796"/>
    </source>
</evidence>
<evidence type="ECO:0000256" key="4">
    <source>
        <dbReference type="ARBA" id="ARBA00022448"/>
    </source>
</evidence>
<evidence type="ECO:0000313" key="17">
    <source>
        <dbReference type="WBParaSite" id="TCONS_00010136.p1"/>
    </source>
</evidence>
<dbReference type="SUPFAM" id="SSF48371">
    <property type="entry name" value="ARM repeat"/>
    <property type="match status" value="1"/>
</dbReference>
<sequence length="952" mass="107286">MLAVPIMRMAYAEGLTTPEIEYSEGGIMIDNKTRFADLREMLDSNKENLKTDAMKRVISMVAKGKDCSELFPAVVKNVAAKNLELKKLVYVYLVRYAEEQQELALLSISTFQRGLKDHNQLIRASALRVLSSIRVSMIAPVMMLAIKEAVRDMSAYVRKVAAHAIPKLFSLEPELQPQLIECIDYLLGDKRTLVLGSAVYAFEETCPDHLQILHKHYRSLCRALVDVDEWGQVIMISLLTRYARTQFVAPKNDNSLDPDHFLLLQSAKPLLQSRNCSVVMGVAQLFYHVGPPQQLSIVSKALVRLLSGPREVQYVVLVNIATICAASDSNSVLKEIFAISKNIFEPYLKSFFVRNGDSIHVKLLKLQILKSLATESNVQIVLKELQTYVKINDLAGPAIEAIGHCALQVGTVAELCLTGLVSLIANSNEELVSSVVVVLKKLLHQKAPLSLLIRLLKLINSIKAPSARACVIWLVSTHISQVQGYSIDLLRIVAKTFPSEAEIVKLQTLNLAVKLWVLERKKSELLVQYVLQLARYDKSYDVRDRCRFIRNLILKPKKLNITLLLSEKPSPISQSQFKDREFYQLGTLSHLLNQKCSNYKELPEFCETQPDPSVRKGPEVVIPQDVSIKKDSMNLEKELYNDTCEDESDETDNDEEYESSELDETEESEDEESEDESEESEEEDEDNDISNDKIIDKPSNSTKNDMDLLLDLDFTSVSMGIVNSKWKRASAMASSMNSYEILSFNQTGNLSIKAIFTRSPSLFSNTMVSIDLEIFSSSIDDNSKINLEPIDDAKNTSGPINVNILSKTIHKANIGINFENPVKVSKWKCIWEHEGKKNEFIVEISPPLGEQVEAIEISKVQFDSEASKLTGMYYNKVPVNLGEWTSLDIYHQCNCKLVLGTNDYFAAETIANKQLLLLKFDVNEKNVEVFSENVLFGNLFSSYIQTWKNDSK</sequence>
<dbReference type="GO" id="GO:0030123">
    <property type="term" value="C:AP-3 adaptor complex"/>
    <property type="evidence" value="ECO:0007669"/>
    <property type="project" value="UniProtKB-UniRule"/>
</dbReference>
<dbReference type="GO" id="GO:0005794">
    <property type="term" value="C:Golgi apparatus"/>
    <property type="evidence" value="ECO:0007669"/>
    <property type="project" value="UniProtKB-SubCell"/>
</dbReference>
<evidence type="ECO:0000256" key="12">
    <source>
        <dbReference type="SAM" id="MobiDB-lite"/>
    </source>
</evidence>
<feature type="domain" description="Clathrin/coatomer adaptor adaptin-like N-terminal" evidence="13">
    <location>
        <begin position="31"/>
        <end position="555"/>
    </location>
</feature>
<dbReference type="InterPro" id="IPR016024">
    <property type="entry name" value="ARM-type_fold"/>
</dbReference>
<name>A0AAF5DDI4_STRER</name>
<evidence type="ECO:0000256" key="9">
    <source>
        <dbReference type="ARBA" id="ARBA00023329"/>
    </source>
</evidence>
<dbReference type="GO" id="GO:0016192">
    <property type="term" value="P:vesicle-mediated transport"/>
    <property type="evidence" value="ECO:0007669"/>
    <property type="project" value="InterPro"/>
</dbReference>
<evidence type="ECO:0000256" key="3">
    <source>
        <dbReference type="ARBA" id="ARBA00006613"/>
    </source>
</evidence>
<evidence type="ECO:0000313" key="16">
    <source>
        <dbReference type="Proteomes" id="UP000035681"/>
    </source>
</evidence>
<protein>
    <recommendedName>
        <fullName evidence="11">AP-3 complex subunit beta</fullName>
    </recommendedName>
</protein>
<evidence type="ECO:0000256" key="7">
    <source>
        <dbReference type="ARBA" id="ARBA00023034"/>
    </source>
</evidence>
<keyword evidence="4 11" id="KW-0813">Transport</keyword>
<evidence type="ECO:0000256" key="10">
    <source>
        <dbReference type="ARBA" id="ARBA00023570"/>
    </source>
</evidence>
<dbReference type="Pfam" id="PF01602">
    <property type="entry name" value="Adaptin_N"/>
    <property type="match status" value="1"/>
</dbReference>
<organism evidence="16 17">
    <name type="scientific">Strongyloides stercoralis</name>
    <name type="common">Threadworm</name>
    <dbReference type="NCBI Taxonomy" id="6248"/>
    <lineage>
        <taxon>Eukaryota</taxon>
        <taxon>Metazoa</taxon>
        <taxon>Ecdysozoa</taxon>
        <taxon>Nematoda</taxon>
        <taxon>Chromadorea</taxon>
        <taxon>Rhabditida</taxon>
        <taxon>Tylenchina</taxon>
        <taxon>Panagrolaimomorpha</taxon>
        <taxon>Strongyloidoidea</taxon>
        <taxon>Strongyloididae</taxon>
        <taxon>Strongyloides</taxon>
    </lineage>
</organism>
<comment type="similarity">
    <text evidence="3 11">Belongs to the adaptor complexes large subunit family.</text>
</comment>
<comment type="function">
    <text evidence="10">Subunit of non-clathrin- and clathrin-associated adaptor protein complex 3 (AP-3) that plays a role in protein sorting in the late-Golgi/trans-Golgi network (TGN) and/or endosomes. The AP complexes mediate both the recruitment of clathrin to membranes and the recognition of sorting signals within the cytosolic tails of transmembrane cargo molecules. AP-3 appears to be involved in the sorting of a subset of transmembrane proteins targeted to lysosomes and lysosome-related organelles. In concert with the BLOC-1 complex, AP-3 is required to target cargos into vesicles assembled at cell bodies for delivery into neurites and nerve terminals.</text>
</comment>
<feature type="compositionally biased region" description="Acidic residues" evidence="12">
    <location>
        <begin position="643"/>
        <end position="689"/>
    </location>
</feature>